<feature type="chain" id="PRO_5040473502" description="Peptidase S28" evidence="7">
    <location>
        <begin position="22"/>
        <end position="558"/>
    </location>
</feature>
<dbReference type="PANTHER" id="PTHR11010">
    <property type="entry name" value="PROTEASE S28 PRO-X CARBOXYPEPTIDASE-RELATED"/>
    <property type="match status" value="1"/>
</dbReference>
<proteinExistence type="inferred from homology"/>
<feature type="compositionally biased region" description="Basic and acidic residues" evidence="6">
    <location>
        <begin position="36"/>
        <end position="45"/>
    </location>
</feature>
<evidence type="ECO:0000256" key="5">
    <source>
        <dbReference type="ARBA" id="ARBA00023180"/>
    </source>
</evidence>
<organism evidence="8 9">
    <name type="scientific">Metarhizium humberi</name>
    <dbReference type="NCBI Taxonomy" id="2596975"/>
    <lineage>
        <taxon>Eukaryota</taxon>
        <taxon>Fungi</taxon>
        <taxon>Dikarya</taxon>
        <taxon>Ascomycota</taxon>
        <taxon>Pezizomycotina</taxon>
        <taxon>Sordariomycetes</taxon>
        <taxon>Hypocreomycetidae</taxon>
        <taxon>Hypocreales</taxon>
        <taxon>Clavicipitaceae</taxon>
        <taxon>Metarhizium</taxon>
    </lineage>
</organism>
<comment type="caution">
    <text evidence="8">The sequence shown here is derived from an EMBL/GenBank/DDBJ whole genome shotgun (WGS) entry which is preliminary data.</text>
</comment>
<feature type="signal peptide" evidence="7">
    <location>
        <begin position="1"/>
        <end position="21"/>
    </location>
</feature>
<dbReference type="SUPFAM" id="SSF53474">
    <property type="entry name" value="alpha/beta-Hydrolases"/>
    <property type="match status" value="1"/>
</dbReference>
<evidence type="ECO:0000256" key="3">
    <source>
        <dbReference type="ARBA" id="ARBA00022729"/>
    </source>
</evidence>
<evidence type="ECO:0008006" key="10">
    <source>
        <dbReference type="Google" id="ProtNLM"/>
    </source>
</evidence>
<protein>
    <recommendedName>
        <fullName evidence="10">Peptidase S28</fullName>
    </recommendedName>
</protein>
<dbReference type="Pfam" id="PF05577">
    <property type="entry name" value="Peptidase_S28"/>
    <property type="match status" value="1"/>
</dbReference>
<evidence type="ECO:0000256" key="4">
    <source>
        <dbReference type="ARBA" id="ARBA00022801"/>
    </source>
</evidence>
<dbReference type="GO" id="GO:0070008">
    <property type="term" value="F:serine-type exopeptidase activity"/>
    <property type="evidence" value="ECO:0007669"/>
    <property type="project" value="InterPro"/>
</dbReference>
<evidence type="ECO:0000313" key="9">
    <source>
        <dbReference type="Proteomes" id="UP000764110"/>
    </source>
</evidence>
<dbReference type="GO" id="GO:0008239">
    <property type="term" value="F:dipeptidyl-peptidase activity"/>
    <property type="evidence" value="ECO:0007669"/>
    <property type="project" value="TreeGrafter"/>
</dbReference>
<keyword evidence="4" id="KW-0378">Hydrolase</keyword>
<feature type="region of interest" description="Disordered" evidence="6">
    <location>
        <begin position="28"/>
        <end position="50"/>
    </location>
</feature>
<gene>
    <name evidence="8" type="ORF">MHUMG1_10435</name>
</gene>
<evidence type="ECO:0000256" key="6">
    <source>
        <dbReference type="SAM" id="MobiDB-lite"/>
    </source>
</evidence>
<evidence type="ECO:0000256" key="2">
    <source>
        <dbReference type="ARBA" id="ARBA00022670"/>
    </source>
</evidence>
<keyword evidence="3 7" id="KW-0732">Signal</keyword>
<evidence type="ECO:0000256" key="7">
    <source>
        <dbReference type="SAM" id="SignalP"/>
    </source>
</evidence>
<evidence type="ECO:0000313" key="8">
    <source>
        <dbReference type="EMBL" id="KAH0591825.1"/>
    </source>
</evidence>
<dbReference type="AlphaFoldDB" id="A0A9P8M0Y7"/>
<keyword evidence="9" id="KW-1185">Reference proteome</keyword>
<name>A0A9P8M0Y7_9HYPO</name>
<dbReference type="PANTHER" id="PTHR11010:SF23">
    <property type="entry name" value="SERINE PEPTIDASE"/>
    <property type="match status" value="1"/>
</dbReference>
<evidence type="ECO:0000256" key="1">
    <source>
        <dbReference type="ARBA" id="ARBA00011079"/>
    </source>
</evidence>
<dbReference type="EMBL" id="JACEFI010000045">
    <property type="protein sequence ID" value="KAH0591825.1"/>
    <property type="molecule type" value="Genomic_DNA"/>
</dbReference>
<accession>A0A9P8M0Y7</accession>
<comment type="similarity">
    <text evidence="1">Belongs to the peptidase S28 family.</text>
</comment>
<dbReference type="Gene3D" id="3.40.50.1820">
    <property type="entry name" value="alpha/beta hydrolase"/>
    <property type="match status" value="2"/>
</dbReference>
<keyword evidence="5" id="KW-0325">Glycoprotein</keyword>
<dbReference type="InterPro" id="IPR008758">
    <property type="entry name" value="Peptidase_S28"/>
</dbReference>
<reference evidence="8 9" key="1">
    <citation type="submission" date="2020-07" db="EMBL/GenBank/DDBJ databases">
        <title>Metarhizium humberi genome.</title>
        <authorList>
            <person name="Lysoe E."/>
        </authorList>
    </citation>
    <scope>NUCLEOTIDE SEQUENCE [LARGE SCALE GENOMIC DNA]</scope>
    <source>
        <strain evidence="8 9">ESALQ1638</strain>
    </source>
</reference>
<dbReference type="Proteomes" id="UP000764110">
    <property type="component" value="Unassembled WGS sequence"/>
</dbReference>
<keyword evidence="2" id="KW-0645">Protease</keyword>
<dbReference type="InterPro" id="IPR029058">
    <property type="entry name" value="AB_hydrolase_fold"/>
</dbReference>
<dbReference type="GO" id="GO:0006508">
    <property type="term" value="P:proteolysis"/>
    <property type="evidence" value="ECO:0007669"/>
    <property type="project" value="UniProtKB-KW"/>
</dbReference>
<sequence>MRASSCINAATSLLLATLSAARISRRHHLNRLPSRSPKEYSRRSDTPTQEGTFQQLIDHNNPDLGTFTQHYLYNAEYYAGPGSPIVLNTPGEDVVDGFYTTNNTLPGLFAQTNNAAVIVLEHRYWGKSSPYDSLSTTNLQYLTLENAIQDLIYFAHNVQLPFDVDGASKPTKAPWILTGCSYPGALAAWTHHLAPGTFWAYHCTSAVIEIISDFWQYYEPIKAAMPANCSTDMQRATEKIDKVLSHGTKSQKHALKKTFGLEALAHDNDFVESILGGLQEWQGMTFARSDKPNPLYQFCDYLENMCPDKDNTTNGCRTTPPGPEGVGTGRALDGFAKWSREVYLPGVCAEYGYWSDNNTVACLDMNDKNSPLYKDLAVNNTLNRQWYWFLCNEPHCRGSRTTCHSLEFWQVSGPQDTTGIVSKYLDVEYGRMQCRNLFPRQGLHAYGLAKGRNVGQTQKKMGGGWHHVDVNTTRLMWVNGEYDPWRPATVSADARPGGPLQSTPEAPVWVIPKAAHCNDMLAEEAVVNPELGQIVDEILATMKAWVDEYYKGQDTRPR</sequence>